<sequence>MKFVKTPKASNTNYPVLWGKPSATAASCDIVCRRHFEFTLKNLQTLIKSILSGMEVFRAKLNFGETSRALTREEEEESPVDYASVKRVKEWGPKQAINAAVNEPKFERDENEEDSSNEAGNGSKDDDLVTYADKSYHDHETLADTEEIKFEDSGDDDISLYDSESLQLRIKQLSASLLQIEQTSEWRFLKEHFCTPVLKGKVKR</sequence>
<reference evidence="2" key="2">
    <citation type="submission" date="2020-05" db="UniProtKB">
        <authorList>
            <consortium name="EnsemblMetazoa"/>
        </authorList>
    </citation>
    <scope>IDENTIFICATION</scope>
    <source>
        <strain evidence="2">IAEA</strain>
    </source>
</reference>
<dbReference type="STRING" id="67801.A0A1B0BBQ7"/>
<protein>
    <submittedName>
        <fullName evidence="2">Uncharacterized protein</fullName>
    </submittedName>
</protein>
<dbReference type="Proteomes" id="UP000092460">
    <property type="component" value="Unassembled WGS sequence"/>
</dbReference>
<accession>A0A1B0BBQ7</accession>
<feature type="region of interest" description="Disordered" evidence="1">
    <location>
        <begin position="101"/>
        <end position="129"/>
    </location>
</feature>
<evidence type="ECO:0000313" key="2">
    <source>
        <dbReference type="EnsemblMetazoa" id="GPPI025055-PA"/>
    </source>
</evidence>
<evidence type="ECO:0000313" key="3">
    <source>
        <dbReference type="Proteomes" id="UP000092460"/>
    </source>
</evidence>
<dbReference type="VEuPathDB" id="VectorBase:GPPI025055"/>
<reference evidence="3" key="1">
    <citation type="submission" date="2015-01" db="EMBL/GenBank/DDBJ databases">
        <authorList>
            <person name="Aksoy S."/>
            <person name="Warren W."/>
            <person name="Wilson R.K."/>
        </authorList>
    </citation>
    <scope>NUCLEOTIDE SEQUENCE [LARGE SCALE GENOMIC DNA]</scope>
    <source>
        <strain evidence="3">IAEA</strain>
    </source>
</reference>
<dbReference type="EnsemblMetazoa" id="GPPI025055-RA">
    <property type="protein sequence ID" value="GPPI025055-PA"/>
    <property type="gene ID" value="GPPI025055"/>
</dbReference>
<dbReference type="EMBL" id="JXJN01011602">
    <property type="status" value="NOT_ANNOTATED_CDS"/>
    <property type="molecule type" value="Genomic_DNA"/>
</dbReference>
<organism evidence="2 3">
    <name type="scientific">Glossina palpalis gambiensis</name>
    <dbReference type="NCBI Taxonomy" id="67801"/>
    <lineage>
        <taxon>Eukaryota</taxon>
        <taxon>Metazoa</taxon>
        <taxon>Ecdysozoa</taxon>
        <taxon>Arthropoda</taxon>
        <taxon>Hexapoda</taxon>
        <taxon>Insecta</taxon>
        <taxon>Pterygota</taxon>
        <taxon>Neoptera</taxon>
        <taxon>Endopterygota</taxon>
        <taxon>Diptera</taxon>
        <taxon>Brachycera</taxon>
        <taxon>Muscomorpha</taxon>
        <taxon>Hippoboscoidea</taxon>
        <taxon>Glossinidae</taxon>
        <taxon>Glossina</taxon>
    </lineage>
</organism>
<keyword evidence="3" id="KW-1185">Reference proteome</keyword>
<dbReference type="AlphaFoldDB" id="A0A1B0BBQ7"/>
<name>A0A1B0BBQ7_9MUSC</name>
<evidence type="ECO:0000256" key="1">
    <source>
        <dbReference type="SAM" id="MobiDB-lite"/>
    </source>
</evidence>
<proteinExistence type="predicted"/>